<organism evidence="1 2">
    <name type="scientific">Albugo candida</name>
    <dbReference type="NCBI Taxonomy" id="65357"/>
    <lineage>
        <taxon>Eukaryota</taxon>
        <taxon>Sar</taxon>
        <taxon>Stramenopiles</taxon>
        <taxon>Oomycota</taxon>
        <taxon>Peronosporomycetes</taxon>
        <taxon>Albuginales</taxon>
        <taxon>Albuginaceae</taxon>
        <taxon>Albugo</taxon>
    </lineage>
</organism>
<gene>
    <name evidence="1" type="ORF">BN9_063490</name>
</gene>
<proteinExistence type="predicted"/>
<protein>
    <submittedName>
        <fullName evidence="1">Uncharacterized protein</fullName>
    </submittedName>
</protein>
<dbReference type="InParanoid" id="A0A024GFJ8"/>
<reference evidence="1 2" key="1">
    <citation type="submission" date="2012-05" db="EMBL/GenBank/DDBJ databases">
        <title>Recombination and specialization in a pathogen metapopulation.</title>
        <authorList>
            <person name="Gardiner A."/>
            <person name="Kemen E."/>
            <person name="Schultz-Larsen T."/>
            <person name="MacLean D."/>
            <person name="Van Oosterhout C."/>
            <person name="Jones J.D.G."/>
        </authorList>
    </citation>
    <scope>NUCLEOTIDE SEQUENCE [LARGE SCALE GENOMIC DNA]</scope>
    <source>
        <strain evidence="1 2">Ac Nc2</strain>
    </source>
</reference>
<dbReference type="AlphaFoldDB" id="A0A024GFJ8"/>
<keyword evidence="2" id="KW-1185">Reference proteome</keyword>
<accession>A0A024GFJ8</accession>
<evidence type="ECO:0000313" key="1">
    <source>
        <dbReference type="EMBL" id="CCI45452.1"/>
    </source>
</evidence>
<dbReference type="EMBL" id="CAIX01000099">
    <property type="protein sequence ID" value="CCI45452.1"/>
    <property type="molecule type" value="Genomic_DNA"/>
</dbReference>
<name>A0A024GFJ8_9STRA</name>
<comment type="caution">
    <text evidence="1">The sequence shown here is derived from an EMBL/GenBank/DDBJ whole genome shotgun (WGS) entry which is preliminary data.</text>
</comment>
<dbReference type="Proteomes" id="UP000053237">
    <property type="component" value="Unassembled WGS sequence"/>
</dbReference>
<evidence type="ECO:0000313" key="2">
    <source>
        <dbReference type="Proteomes" id="UP000053237"/>
    </source>
</evidence>
<sequence length="177" mass="20240">MNLSLHRSIRSHYFNIFSVHFTILQEPPTSQMVNISLATVVMVSLFFPDTKKANGYSIYGPSPSGDYPTCISTCPTDAFLANQIVRVKDILDSMDRVKRPHHLLRDLYNEVQNLVKHHETLYYLLSNTYGFYIVGFSNEVIACAKKKRYRGKVILSRLRTKSEKVALFVLSTCADKN</sequence>